<reference evidence="3" key="1">
    <citation type="submission" date="2020-08" db="EMBL/GenBank/DDBJ databases">
        <title>Lewinella bacteria from marine environments.</title>
        <authorList>
            <person name="Zhong Y."/>
        </authorList>
    </citation>
    <scope>NUCLEOTIDE SEQUENCE</scope>
    <source>
        <strain evidence="3">KCTC 42187</strain>
    </source>
</reference>
<keyword evidence="4" id="KW-1185">Reference proteome</keyword>
<dbReference type="Pfam" id="PF00072">
    <property type="entry name" value="Response_reg"/>
    <property type="match status" value="1"/>
</dbReference>
<comment type="caution">
    <text evidence="3">The sequence shown here is derived from an EMBL/GenBank/DDBJ whole genome shotgun (WGS) entry which is preliminary data.</text>
</comment>
<dbReference type="GO" id="GO:0000160">
    <property type="term" value="P:phosphorelay signal transduction system"/>
    <property type="evidence" value="ECO:0007669"/>
    <property type="project" value="InterPro"/>
</dbReference>
<dbReference type="RefSeq" id="WP_187465420.1">
    <property type="nucleotide sequence ID" value="NZ_JACSIT010000063.1"/>
</dbReference>
<name>A0A923PL60_9BACT</name>
<sequence>MKRKLKRVLLIDDSESDNFFHSRIIRKAGITDEIKVVYSGEEALEYLVTEMVQGGFPSPTLIFLDINMPGMNGWEFLDEYDKLAVMHKGEIILTMLSNSIDSPDLEQAKVRGNVAGYYSKPLEEEYLLEILQRHFPDYLEDSSLPASEEE</sequence>
<feature type="domain" description="Response regulatory" evidence="2">
    <location>
        <begin position="7"/>
        <end position="135"/>
    </location>
</feature>
<dbReference type="AlphaFoldDB" id="A0A923PL60"/>
<accession>A0A923PL60</accession>
<evidence type="ECO:0000313" key="3">
    <source>
        <dbReference type="EMBL" id="MBC6993304.1"/>
    </source>
</evidence>
<evidence type="ECO:0000313" key="4">
    <source>
        <dbReference type="Proteomes" id="UP000650081"/>
    </source>
</evidence>
<dbReference type="Proteomes" id="UP000650081">
    <property type="component" value="Unassembled WGS sequence"/>
</dbReference>
<dbReference type="PANTHER" id="PTHR44520:SF2">
    <property type="entry name" value="RESPONSE REGULATOR RCP1"/>
    <property type="match status" value="1"/>
</dbReference>
<organism evidence="3 4">
    <name type="scientific">Neolewinella lacunae</name>
    <dbReference type="NCBI Taxonomy" id="1517758"/>
    <lineage>
        <taxon>Bacteria</taxon>
        <taxon>Pseudomonadati</taxon>
        <taxon>Bacteroidota</taxon>
        <taxon>Saprospiria</taxon>
        <taxon>Saprospirales</taxon>
        <taxon>Lewinellaceae</taxon>
        <taxon>Neolewinella</taxon>
    </lineage>
</organism>
<dbReference type="PROSITE" id="PS50110">
    <property type="entry name" value="RESPONSE_REGULATORY"/>
    <property type="match status" value="1"/>
</dbReference>
<gene>
    <name evidence="3" type="ORF">H9S92_03965</name>
</gene>
<proteinExistence type="predicted"/>
<dbReference type="InterPro" id="IPR011006">
    <property type="entry name" value="CheY-like_superfamily"/>
</dbReference>
<dbReference type="InterPro" id="IPR052893">
    <property type="entry name" value="TCS_response_regulator"/>
</dbReference>
<dbReference type="InterPro" id="IPR001789">
    <property type="entry name" value="Sig_transdc_resp-reg_receiver"/>
</dbReference>
<dbReference type="SUPFAM" id="SSF52172">
    <property type="entry name" value="CheY-like"/>
    <property type="match status" value="1"/>
</dbReference>
<dbReference type="PANTHER" id="PTHR44520">
    <property type="entry name" value="RESPONSE REGULATOR RCP1-RELATED"/>
    <property type="match status" value="1"/>
</dbReference>
<evidence type="ECO:0000259" key="2">
    <source>
        <dbReference type="PROSITE" id="PS50110"/>
    </source>
</evidence>
<dbReference type="Gene3D" id="3.40.50.2300">
    <property type="match status" value="1"/>
</dbReference>
<feature type="modified residue" description="4-aspartylphosphate" evidence="1">
    <location>
        <position position="65"/>
    </location>
</feature>
<dbReference type="SMART" id="SM00448">
    <property type="entry name" value="REC"/>
    <property type="match status" value="1"/>
</dbReference>
<keyword evidence="1" id="KW-0597">Phosphoprotein</keyword>
<protein>
    <submittedName>
        <fullName evidence="3">Response regulator</fullName>
    </submittedName>
</protein>
<evidence type="ECO:0000256" key="1">
    <source>
        <dbReference type="PROSITE-ProRule" id="PRU00169"/>
    </source>
</evidence>
<dbReference type="EMBL" id="JACSIT010000063">
    <property type="protein sequence ID" value="MBC6993304.1"/>
    <property type="molecule type" value="Genomic_DNA"/>
</dbReference>